<dbReference type="EMBL" id="AP017928">
    <property type="protein sequence ID" value="BBA36068.1"/>
    <property type="molecule type" value="Genomic_DNA"/>
</dbReference>
<dbReference type="KEGG" id="mmai:sS8_4138"/>
<evidence type="ECO:0000313" key="2">
    <source>
        <dbReference type="Proteomes" id="UP000266313"/>
    </source>
</evidence>
<evidence type="ECO:0000313" key="1">
    <source>
        <dbReference type="EMBL" id="BBA36068.1"/>
    </source>
</evidence>
<sequence>MLSYFHADTPLEADFAALAHGSRTVPVHEPELHWHDWTRYSSRQQTTMHMGGLLGRFELRGEDVEPFRPYLRH</sequence>
<reference evidence="1 2" key="1">
    <citation type="submission" date="2016-12" db="EMBL/GenBank/DDBJ databases">
        <title>Genome sequencing of Methylocaldum marinum.</title>
        <authorList>
            <person name="Takeuchi M."/>
            <person name="Kamagata Y."/>
            <person name="Hiraoka S."/>
            <person name="Oshima K."/>
            <person name="Hattori M."/>
            <person name="Iwasaki W."/>
        </authorList>
    </citation>
    <scope>NUCLEOTIDE SEQUENCE [LARGE SCALE GENOMIC DNA]</scope>
    <source>
        <strain evidence="1 2">S8</strain>
    </source>
</reference>
<dbReference type="AlphaFoldDB" id="A0A250KWL0"/>
<gene>
    <name evidence="1" type="ORF">sS8_4138</name>
</gene>
<dbReference type="OrthoDB" id="9787241at2"/>
<keyword evidence="2" id="KW-1185">Reference proteome</keyword>
<accession>A0A250KWL0</accession>
<organism evidence="1 2">
    <name type="scientific">Methylocaldum marinum</name>
    <dbReference type="NCBI Taxonomy" id="1432792"/>
    <lineage>
        <taxon>Bacteria</taxon>
        <taxon>Pseudomonadati</taxon>
        <taxon>Pseudomonadota</taxon>
        <taxon>Gammaproteobacteria</taxon>
        <taxon>Methylococcales</taxon>
        <taxon>Methylococcaceae</taxon>
        <taxon>Methylocaldum</taxon>
    </lineage>
</organism>
<dbReference type="Proteomes" id="UP000266313">
    <property type="component" value="Chromosome"/>
</dbReference>
<proteinExistence type="predicted"/>
<name>A0A250KWL0_9GAMM</name>
<protein>
    <submittedName>
        <fullName evidence="1">Uncharacterized protein</fullName>
    </submittedName>
</protein>